<keyword evidence="3" id="KW-1185">Reference proteome</keyword>
<sequence>PLTPYYENCECNNDKIDVVFIIYYTSLILSFSLYCLYEACYDLFPKELANYERYYSAHSFCFSPFGTLDRCP</sequence>
<keyword evidence="1" id="KW-0812">Transmembrane</keyword>
<evidence type="ECO:0000313" key="2">
    <source>
        <dbReference type="EMBL" id="CAG8554747.1"/>
    </source>
</evidence>
<protein>
    <submittedName>
        <fullName evidence="2">10128_t:CDS:1</fullName>
    </submittedName>
</protein>
<accession>A0A9N9B8N6</accession>
<feature type="transmembrane region" description="Helical" evidence="1">
    <location>
        <begin position="20"/>
        <end position="37"/>
    </location>
</feature>
<keyword evidence="1" id="KW-1133">Transmembrane helix</keyword>
<reference evidence="2" key="1">
    <citation type="submission" date="2021-06" db="EMBL/GenBank/DDBJ databases">
        <authorList>
            <person name="Kallberg Y."/>
            <person name="Tangrot J."/>
            <person name="Rosling A."/>
        </authorList>
    </citation>
    <scope>NUCLEOTIDE SEQUENCE</scope>
    <source>
        <strain evidence="2">FL130A</strain>
    </source>
</reference>
<dbReference type="Proteomes" id="UP000789508">
    <property type="component" value="Unassembled WGS sequence"/>
</dbReference>
<organism evidence="2 3">
    <name type="scientific">Ambispora leptoticha</name>
    <dbReference type="NCBI Taxonomy" id="144679"/>
    <lineage>
        <taxon>Eukaryota</taxon>
        <taxon>Fungi</taxon>
        <taxon>Fungi incertae sedis</taxon>
        <taxon>Mucoromycota</taxon>
        <taxon>Glomeromycotina</taxon>
        <taxon>Glomeromycetes</taxon>
        <taxon>Archaeosporales</taxon>
        <taxon>Ambisporaceae</taxon>
        <taxon>Ambispora</taxon>
    </lineage>
</organism>
<keyword evidence="1" id="KW-0472">Membrane</keyword>
<evidence type="ECO:0000313" key="3">
    <source>
        <dbReference type="Proteomes" id="UP000789508"/>
    </source>
</evidence>
<feature type="non-terminal residue" evidence="2">
    <location>
        <position position="1"/>
    </location>
</feature>
<dbReference type="AlphaFoldDB" id="A0A9N9B8N6"/>
<gene>
    <name evidence="2" type="ORF">ALEPTO_LOCUS6054</name>
</gene>
<comment type="caution">
    <text evidence="2">The sequence shown here is derived from an EMBL/GenBank/DDBJ whole genome shotgun (WGS) entry which is preliminary data.</text>
</comment>
<proteinExistence type="predicted"/>
<dbReference type="EMBL" id="CAJVPS010001929">
    <property type="protein sequence ID" value="CAG8554747.1"/>
    <property type="molecule type" value="Genomic_DNA"/>
</dbReference>
<evidence type="ECO:0000256" key="1">
    <source>
        <dbReference type="SAM" id="Phobius"/>
    </source>
</evidence>
<name>A0A9N9B8N6_9GLOM</name>